<gene>
    <name evidence="1" type="ORF">VKT23_004818</name>
</gene>
<accession>A0ABR1JXS3</accession>
<proteinExistence type="predicted"/>
<dbReference type="Proteomes" id="UP001498398">
    <property type="component" value="Unassembled WGS sequence"/>
</dbReference>
<protein>
    <submittedName>
        <fullName evidence="1">Uncharacterized protein</fullName>
    </submittedName>
</protein>
<comment type="caution">
    <text evidence="1">The sequence shown here is derived from an EMBL/GenBank/DDBJ whole genome shotgun (WGS) entry which is preliminary data.</text>
</comment>
<evidence type="ECO:0000313" key="1">
    <source>
        <dbReference type="EMBL" id="KAK7466093.1"/>
    </source>
</evidence>
<sequence>MCRLISRVREIAEEAKAEIPSMHAVYRSLKPKPPHSIDIKNPTAEVKRAITALCATAYSLARFDLNPRVEVEVIRQVDKKFLSNFRLAGEDPVVSTNTFSLCR</sequence>
<keyword evidence="2" id="KW-1185">Reference proteome</keyword>
<name>A0ABR1JXS3_9AGAR</name>
<dbReference type="EMBL" id="JBANRG010000005">
    <property type="protein sequence ID" value="KAK7466093.1"/>
    <property type="molecule type" value="Genomic_DNA"/>
</dbReference>
<reference evidence="1 2" key="1">
    <citation type="submission" date="2024-01" db="EMBL/GenBank/DDBJ databases">
        <title>A draft genome for the cacao thread blight pathogen Marasmiellus scandens.</title>
        <authorList>
            <person name="Baruah I.K."/>
            <person name="Leung J."/>
            <person name="Bukari Y."/>
            <person name="Amoako-Attah I."/>
            <person name="Meinhardt L.W."/>
            <person name="Bailey B.A."/>
            <person name="Cohen S.P."/>
        </authorList>
    </citation>
    <scope>NUCLEOTIDE SEQUENCE [LARGE SCALE GENOMIC DNA]</scope>
    <source>
        <strain evidence="1 2">GH-19</strain>
    </source>
</reference>
<organism evidence="1 2">
    <name type="scientific">Marasmiellus scandens</name>
    <dbReference type="NCBI Taxonomy" id="2682957"/>
    <lineage>
        <taxon>Eukaryota</taxon>
        <taxon>Fungi</taxon>
        <taxon>Dikarya</taxon>
        <taxon>Basidiomycota</taxon>
        <taxon>Agaricomycotina</taxon>
        <taxon>Agaricomycetes</taxon>
        <taxon>Agaricomycetidae</taxon>
        <taxon>Agaricales</taxon>
        <taxon>Marasmiineae</taxon>
        <taxon>Omphalotaceae</taxon>
        <taxon>Marasmiellus</taxon>
    </lineage>
</organism>
<evidence type="ECO:0000313" key="2">
    <source>
        <dbReference type="Proteomes" id="UP001498398"/>
    </source>
</evidence>